<reference evidence="9 10" key="1">
    <citation type="submission" date="2020-07" db="EMBL/GenBank/DDBJ databases">
        <title>Streptomyces isolated from Indian soil.</title>
        <authorList>
            <person name="Mandal S."/>
            <person name="Maiti P.K."/>
        </authorList>
    </citation>
    <scope>NUCLEOTIDE SEQUENCE [LARGE SCALE GENOMIC DNA]</scope>
    <source>
        <strain evidence="9 10">PSKA28</strain>
    </source>
</reference>
<dbReference type="EMBL" id="JACEHE010000010">
    <property type="protein sequence ID" value="MBA2947772.1"/>
    <property type="molecule type" value="Genomic_DNA"/>
</dbReference>
<sequence length="259" mass="26677">MLRPPSAWAGGAAGIVFLLAAWSLLATTVLGTGDGVPTPWAVVSKIFQDGWTFYGPHIGQTADEAVRGYLLGNGLALACAVLVLLVPQLERLIIQLAVASYCLPIVAVGPILSLVLDGDKPMAAMAGLSVFFTTLVGALMGLRSADRASLDLVRAYGGGRWQQMRRVRLVAALPSTLAALKIAAPAALLGAIIGEYLGRVDNGLGIAMTISQQQLDVTRTWGIALVSGAVAGVGYGAVGLVARFAVPWSRSTTVEGGGV</sequence>
<organism evidence="9 10">
    <name type="scientific">Streptomyces himalayensis subsp. himalayensis</name>
    <dbReference type="NCBI Taxonomy" id="2756131"/>
    <lineage>
        <taxon>Bacteria</taxon>
        <taxon>Bacillati</taxon>
        <taxon>Actinomycetota</taxon>
        <taxon>Actinomycetes</taxon>
        <taxon>Kitasatosporales</taxon>
        <taxon>Streptomycetaceae</taxon>
        <taxon>Streptomyces</taxon>
        <taxon>Streptomyces himalayensis</taxon>
    </lineage>
</organism>
<name>A0A7W0DME7_9ACTN</name>
<dbReference type="SUPFAM" id="SSF161098">
    <property type="entry name" value="MetI-like"/>
    <property type="match status" value="1"/>
</dbReference>
<evidence type="ECO:0000256" key="6">
    <source>
        <dbReference type="ARBA" id="ARBA00023136"/>
    </source>
</evidence>
<evidence type="ECO:0000256" key="7">
    <source>
        <dbReference type="SAM" id="Phobius"/>
    </source>
</evidence>
<keyword evidence="3" id="KW-1003">Cell membrane</keyword>
<dbReference type="GO" id="GO:0005886">
    <property type="term" value="C:plasma membrane"/>
    <property type="evidence" value="ECO:0007669"/>
    <property type="project" value="UniProtKB-SubCell"/>
</dbReference>
<dbReference type="InterPro" id="IPR035906">
    <property type="entry name" value="MetI-like_sf"/>
</dbReference>
<evidence type="ECO:0000313" key="9">
    <source>
        <dbReference type="EMBL" id="MBA2947772.1"/>
    </source>
</evidence>
<dbReference type="Pfam" id="PF00528">
    <property type="entry name" value="BPD_transp_1"/>
    <property type="match status" value="1"/>
</dbReference>
<feature type="transmembrane region" description="Helical" evidence="7">
    <location>
        <begin position="93"/>
        <end position="116"/>
    </location>
</feature>
<feature type="transmembrane region" description="Helical" evidence="7">
    <location>
        <begin position="122"/>
        <end position="142"/>
    </location>
</feature>
<dbReference type="PANTHER" id="PTHR30151:SF20">
    <property type="entry name" value="ABC TRANSPORTER PERMEASE PROTEIN HI_0355-RELATED"/>
    <property type="match status" value="1"/>
</dbReference>
<accession>A0A7W0DME7</accession>
<feature type="transmembrane region" description="Helical" evidence="7">
    <location>
        <begin position="221"/>
        <end position="242"/>
    </location>
</feature>
<dbReference type="InterPro" id="IPR000515">
    <property type="entry name" value="MetI-like"/>
</dbReference>
<feature type="transmembrane region" description="Helical" evidence="7">
    <location>
        <begin position="66"/>
        <end position="86"/>
    </location>
</feature>
<comment type="caution">
    <text evidence="9">The sequence shown here is derived from an EMBL/GenBank/DDBJ whole genome shotgun (WGS) entry which is preliminary data.</text>
</comment>
<evidence type="ECO:0000256" key="2">
    <source>
        <dbReference type="ARBA" id="ARBA00022448"/>
    </source>
</evidence>
<keyword evidence="5 7" id="KW-1133">Transmembrane helix</keyword>
<dbReference type="Proteomes" id="UP000545761">
    <property type="component" value="Unassembled WGS sequence"/>
</dbReference>
<keyword evidence="2" id="KW-0813">Transport</keyword>
<evidence type="ECO:0000256" key="1">
    <source>
        <dbReference type="ARBA" id="ARBA00004651"/>
    </source>
</evidence>
<protein>
    <submittedName>
        <fullName evidence="9">ABC transporter permease subunit</fullName>
    </submittedName>
</protein>
<evidence type="ECO:0000313" key="10">
    <source>
        <dbReference type="Proteomes" id="UP000545761"/>
    </source>
</evidence>
<comment type="subcellular location">
    <subcellularLocation>
        <location evidence="1">Cell membrane</location>
        <topology evidence="1">Multi-pass membrane protein</topology>
    </subcellularLocation>
</comment>
<evidence type="ECO:0000256" key="5">
    <source>
        <dbReference type="ARBA" id="ARBA00022989"/>
    </source>
</evidence>
<keyword evidence="4 7" id="KW-0812">Transmembrane</keyword>
<proteinExistence type="predicted"/>
<evidence type="ECO:0000256" key="4">
    <source>
        <dbReference type="ARBA" id="ARBA00022692"/>
    </source>
</evidence>
<evidence type="ECO:0000259" key="8">
    <source>
        <dbReference type="Pfam" id="PF00528"/>
    </source>
</evidence>
<dbReference type="AlphaFoldDB" id="A0A7W0DME7"/>
<keyword evidence="6 7" id="KW-0472">Membrane</keyword>
<gene>
    <name evidence="9" type="ORF">H1D24_18640</name>
</gene>
<feature type="domain" description="ABC transmembrane type-1" evidence="8">
    <location>
        <begin position="73"/>
        <end position="241"/>
    </location>
</feature>
<dbReference type="PANTHER" id="PTHR30151">
    <property type="entry name" value="ALKANE SULFONATE ABC TRANSPORTER-RELATED, MEMBRANE SUBUNIT"/>
    <property type="match status" value="1"/>
</dbReference>
<dbReference type="GO" id="GO:0055085">
    <property type="term" value="P:transmembrane transport"/>
    <property type="evidence" value="ECO:0007669"/>
    <property type="project" value="InterPro"/>
</dbReference>
<evidence type="ECO:0000256" key="3">
    <source>
        <dbReference type="ARBA" id="ARBA00022475"/>
    </source>
</evidence>
<feature type="transmembrane region" description="Helical" evidence="7">
    <location>
        <begin position="169"/>
        <end position="193"/>
    </location>
</feature>
<dbReference type="Gene3D" id="1.10.3720.10">
    <property type="entry name" value="MetI-like"/>
    <property type="match status" value="1"/>
</dbReference>